<comment type="caution">
    <text evidence="1">The sequence shown here is derived from an EMBL/GenBank/DDBJ whole genome shotgun (WGS) entry which is preliminary data.</text>
</comment>
<name>A0AAE1QSU4_9SOLA</name>
<proteinExistence type="predicted"/>
<reference evidence="1" key="1">
    <citation type="submission" date="2023-12" db="EMBL/GenBank/DDBJ databases">
        <title>Genome assembly of Anisodus tanguticus.</title>
        <authorList>
            <person name="Wang Y.-J."/>
        </authorList>
    </citation>
    <scope>NUCLEOTIDE SEQUENCE</scope>
    <source>
        <strain evidence="1">KB-2021</strain>
        <tissue evidence="1">Leaf</tissue>
    </source>
</reference>
<organism evidence="1 2">
    <name type="scientific">Anisodus tanguticus</name>
    <dbReference type="NCBI Taxonomy" id="243964"/>
    <lineage>
        <taxon>Eukaryota</taxon>
        <taxon>Viridiplantae</taxon>
        <taxon>Streptophyta</taxon>
        <taxon>Embryophyta</taxon>
        <taxon>Tracheophyta</taxon>
        <taxon>Spermatophyta</taxon>
        <taxon>Magnoliopsida</taxon>
        <taxon>eudicotyledons</taxon>
        <taxon>Gunneridae</taxon>
        <taxon>Pentapetalae</taxon>
        <taxon>asterids</taxon>
        <taxon>lamiids</taxon>
        <taxon>Solanales</taxon>
        <taxon>Solanaceae</taxon>
        <taxon>Solanoideae</taxon>
        <taxon>Hyoscyameae</taxon>
        <taxon>Anisodus</taxon>
    </lineage>
</organism>
<dbReference type="Proteomes" id="UP001291623">
    <property type="component" value="Unassembled WGS sequence"/>
</dbReference>
<dbReference type="GO" id="GO:0003723">
    <property type="term" value="F:RNA binding"/>
    <property type="evidence" value="ECO:0007669"/>
    <property type="project" value="InterPro"/>
</dbReference>
<gene>
    <name evidence="1" type="ORF">RND71_040363</name>
</gene>
<evidence type="ECO:0008006" key="3">
    <source>
        <dbReference type="Google" id="ProtNLM"/>
    </source>
</evidence>
<dbReference type="EMBL" id="JAVYJV010000023">
    <property type="protein sequence ID" value="KAK4338901.1"/>
    <property type="molecule type" value="Genomic_DNA"/>
</dbReference>
<evidence type="ECO:0000313" key="1">
    <source>
        <dbReference type="EMBL" id="KAK4338901.1"/>
    </source>
</evidence>
<dbReference type="Gene3D" id="1.10.1200.240">
    <property type="match status" value="1"/>
</dbReference>
<keyword evidence="2" id="KW-1185">Reference proteome</keyword>
<accession>A0AAE1QSU4</accession>
<protein>
    <recommendedName>
        <fullName evidence="3">Ribosomal protein L19</fullName>
    </recommendedName>
</protein>
<sequence length="239" mass="27919">MKVKGNVFKNNKVFIENIHKSKAEKTREKTLSNQFEAKLAKNKTSRERKMARREECGMMLLLEHPQNQVELWNKSILLIICIYNINFSEARVYLHTSKCLTHRPKLWDVTDGTRWSGDDNISCCLDARCDMEDLELRRHNDRNFLPHFHGGDYRWHPKMILRISVRIVSVPAARRAYTRDPTTVLAARRAYTGDPTTGTYQFAIKSPFPLQGIKRWMCHTESHGSGQIPSEMLWPLYTL</sequence>
<dbReference type="InterPro" id="IPR039547">
    <property type="entry name" value="Ribosomal_eL19"/>
</dbReference>
<dbReference type="GO" id="GO:0022625">
    <property type="term" value="C:cytosolic large ribosomal subunit"/>
    <property type="evidence" value="ECO:0007669"/>
    <property type="project" value="InterPro"/>
</dbReference>
<dbReference type="AlphaFoldDB" id="A0AAE1QSU4"/>
<dbReference type="PANTHER" id="PTHR10722">
    <property type="entry name" value="60S RIBOSOMAL PROTEIN L19"/>
    <property type="match status" value="1"/>
</dbReference>
<evidence type="ECO:0000313" key="2">
    <source>
        <dbReference type="Proteomes" id="UP001291623"/>
    </source>
</evidence>
<dbReference type="GO" id="GO:0003735">
    <property type="term" value="F:structural constituent of ribosome"/>
    <property type="evidence" value="ECO:0007669"/>
    <property type="project" value="InterPro"/>
</dbReference>